<dbReference type="AlphaFoldDB" id="A0A409VI68"/>
<name>A0A409VI68_9AGAR</name>
<organism evidence="3 4">
    <name type="scientific">Gymnopilus dilepis</name>
    <dbReference type="NCBI Taxonomy" id="231916"/>
    <lineage>
        <taxon>Eukaryota</taxon>
        <taxon>Fungi</taxon>
        <taxon>Dikarya</taxon>
        <taxon>Basidiomycota</taxon>
        <taxon>Agaricomycotina</taxon>
        <taxon>Agaricomycetes</taxon>
        <taxon>Agaricomycetidae</taxon>
        <taxon>Agaricales</taxon>
        <taxon>Agaricineae</taxon>
        <taxon>Hymenogastraceae</taxon>
        <taxon>Gymnopilus</taxon>
    </lineage>
</organism>
<dbReference type="InterPro" id="IPR051781">
    <property type="entry name" value="Metallo-dep_Hydrolase"/>
</dbReference>
<keyword evidence="1" id="KW-1133">Transmembrane helix</keyword>
<gene>
    <name evidence="3" type="ORF">CVT26_010715</name>
</gene>
<feature type="transmembrane region" description="Helical" evidence="1">
    <location>
        <begin position="21"/>
        <end position="46"/>
    </location>
</feature>
<dbReference type="InterPro" id="IPR011059">
    <property type="entry name" value="Metal-dep_hydrolase_composite"/>
</dbReference>
<reference evidence="3 4" key="1">
    <citation type="journal article" date="2018" name="Evol. Lett.">
        <title>Horizontal gene cluster transfer increased hallucinogenic mushroom diversity.</title>
        <authorList>
            <person name="Reynolds H.T."/>
            <person name="Vijayakumar V."/>
            <person name="Gluck-Thaler E."/>
            <person name="Korotkin H.B."/>
            <person name="Matheny P.B."/>
            <person name="Slot J.C."/>
        </authorList>
    </citation>
    <scope>NUCLEOTIDE SEQUENCE [LARGE SCALE GENOMIC DNA]</scope>
    <source>
        <strain evidence="3 4">SRW20</strain>
    </source>
</reference>
<dbReference type="InterPro" id="IPR006680">
    <property type="entry name" value="Amidohydro-rel"/>
</dbReference>
<keyword evidence="1" id="KW-0812">Transmembrane</keyword>
<dbReference type="Proteomes" id="UP000284706">
    <property type="component" value="Unassembled WGS sequence"/>
</dbReference>
<dbReference type="Gene3D" id="3.20.20.140">
    <property type="entry name" value="Metal-dependent hydrolases"/>
    <property type="match status" value="2"/>
</dbReference>
<protein>
    <recommendedName>
        <fullName evidence="2">Amidohydrolase-related domain-containing protein</fullName>
    </recommendedName>
</protein>
<dbReference type="PANTHER" id="PTHR43135:SF3">
    <property type="entry name" value="ALPHA-D-RIBOSE 1-METHYLPHOSPHONATE 5-TRIPHOSPHATE DIPHOSPHATASE"/>
    <property type="match status" value="1"/>
</dbReference>
<dbReference type="SUPFAM" id="SSF51556">
    <property type="entry name" value="Metallo-dependent hydrolases"/>
    <property type="match status" value="1"/>
</dbReference>
<dbReference type="OrthoDB" id="10258955at2759"/>
<dbReference type="InParanoid" id="A0A409VI68"/>
<evidence type="ECO:0000313" key="4">
    <source>
        <dbReference type="Proteomes" id="UP000284706"/>
    </source>
</evidence>
<feature type="domain" description="Amidohydrolase-related" evidence="2">
    <location>
        <begin position="478"/>
        <end position="538"/>
    </location>
</feature>
<evidence type="ECO:0000256" key="1">
    <source>
        <dbReference type="SAM" id="Phobius"/>
    </source>
</evidence>
<sequence>MSKDGFSDLRAIQQSGRPMNLSKLTFFLSITLATVIAILGTSWWSFIQSFVGPSYRLQPSAKHYSTAFNDQTKENILARCASLHAVPGPPKNFHSRDESDRFEEGTNATLIRNAVIFTGRDNGSEIIRGDLLLDRGIVKGIGKISGRIIDNTPNLTTVDAKGAWVTPGLVDIYSHLGIESLPILAGDIDFNSTKGPVLPYLRSADGLNTHDEAYELAMAGGVTSVQVVPGDNPVAGQAFVVKLRKTRERSASSMIVDPPDNLRIPSSPSKNDVTFRWRHMKQTCGEGARRFGNRMDNTWVVRSAYAEAMQVKQSQDEYCAKANAGLWGELEGVFPEDVRWEMLVEVLRGKVKVTAECAEAVDIDSLVRLSNEFQFPVATIAQGSEAWLVPDLLRKVYVQIDFVYVDNVSTQLPQVGWRPFCRNAGNKTSGMKSRERRERYRGSEFAPSVLAQQEIPAVMTSGHPETNARYLMHQAQQAYYFGLPADLALASVTSNPAIALGHSHRIGVLAEGSDADVVIWDSHPLRLGATPVKVWVDGILQIPVPSKTGEETHIVIGKGKEEDEWRSLPDAPNWNKERDEAIKWDGLPPLEGRKTDGKVVFTNVKEVWKRTQDGDIEQAFNAESTEIEYGTVIVEDGRMTCIGKCEDSLTADAVVLDTAGGVISPGLMTFGSRLGLEEITSEPSTNDGRRYDAFKLDVPRILDDAGAVVRAVDGLTFSTRNALTAYRSGVTLATSSFARPVHLDEEDIHVISGLSVSFRTSSLHAMQRGAIVQDIAALHVTLGKSYPTANSISVSTQMAGLRRLLYGWESTDKETGAWFRKAAEGVIPLVIEVDNLDIMANLLILKVDVEDRIGSRMRMVFSGASEAHLLAKEIADADVGVILNPSRPIPLVWDQRRILPGPPLTNDTALVTLLDHGVTVGLGVPNAWEARNTRFDVQWAALESNGRLKEYQAYALVTKDLEWLLGVRGIDDDTSELVVYTGGSMFNSSSKVAAVISPARGFVDVF</sequence>
<keyword evidence="1" id="KW-0472">Membrane</keyword>
<dbReference type="GO" id="GO:0016810">
    <property type="term" value="F:hydrolase activity, acting on carbon-nitrogen (but not peptide) bonds"/>
    <property type="evidence" value="ECO:0007669"/>
    <property type="project" value="InterPro"/>
</dbReference>
<dbReference type="EMBL" id="NHYE01005642">
    <property type="protein sequence ID" value="PPQ65953.1"/>
    <property type="molecule type" value="Genomic_DNA"/>
</dbReference>
<proteinExistence type="predicted"/>
<dbReference type="SUPFAM" id="SSF51338">
    <property type="entry name" value="Composite domain of metallo-dependent hydrolases"/>
    <property type="match status" value="1"/>
</dbReference>
<comment type="caution">
    <text evidence="3">The sequence shown here is derived from an EMBL/GenBank/DDBJ whole genome shotgun (WGS) entry which is preliminary data.</text>
</comment>
<dbReference type="PANTHER" id="PTHR43135">
    <property type="entry name" value="ALPHA-D-RIBOSE 1-METHYLPHOSPHONATE 5-TRIPHOSPHATE DIPHOSPHATASE"/>
    <property type="match status" value="1"/>
</dbReference>
<evidence type="ECO:0000259" key="2">
    <source>
        <dbReference type="Pfam" id="PF01979"/>
    </source>
</evidence>
<evidence type="ECO:0000313" key="3">
    <source>
        <dbReference type="EMBL" id="PPQ65953.1"/>
    </source>
</evidence>
<keyword evidence="4" id="KW-1185">Reference proteome</keyword>
<accession>A0A409VI68</accession>
<dbReference type="InterPro" id="IPR032466">
    <property type="entry name" value="Metal_Hydrolase"/>
</dbReference>
<dbReference type="Pfam" id="PF01979">
    <property type="entry name" value="Amidohydro_1"/>
    <property type="match status" value="1"/>
</dbReference>